<dbReference type="Pfam" id="PF01171">
    <property type="entry name" value="ATP_bind_3"/>
    <property type="match status" value="1"/>
</dbReference>
<dbReference type="Pfam" id="PF11734">
    <property type="entry name" value="TilS_C"/>
    <property type="match status" value="1"/>
</dbReference>
<dbReference type="SUPFAM" id="SSF56037">
    <property type="entry name" value="PheT/TilS domain"/>
    <property type="match status" value="1"/>
</dbReference>
<dbReference type="AlphaFoldDB" id="A0A927BWZ0"/>
<comment type="function">
    <text evidence="8">Ligates lysine onto the cytidine present at position 34 of the AUA codon-specific tRNA(Ile) that contains the anticodon CAU, in an ATP-dependent manner. Cytidine is converted to lysidine, thus changing the amino acid specificity of the tRNA from methionine to isoleucine.</text>
</comment>
<comment type="similarity">
    <text evidence="8">Belongs to the tRNA(Ile)-lysidine synthase family.</text>
</comment>
<keyword evidence="11" id="KW-1185">Reference proteome</keyword>
<proteinExistence type="inferred from homology"/>
<evidence type="ECO:0000256" key="6">
    <source>
        <dbReference type="ARBA" id="ARBA00022840"/>
    </source>
</evidence>
<dbReference type="InterPro" id="IPR011063">
    <property type="entry name" value="TilS/TtcA_N"/>
</dbReference>
<dbReference type="Proteomes" id="UP000621560">
    <property type="component" value="Unassembled WGS sequence"/>
</dbReference>
<dbReference type="SUPFAM" id="SSF82829">
    <property type="entry name" value="MesJ substrate recognition domain-like"/>
    <property type="match status" value="1"/>
</dbReference>
<dbReference type="GO" id="GO:0006400">
    <property type="term" value="P:tRNA modification"/>
    <property type="evidence" value="ECO:0007669"/>
    <property type="project" value="UniProtKB-UniRule"/>
</dbReference>
<comment type="catalytic activity">
    <reaction evidence="7 8">
        <text>cytidine(34) in tRNA(Ile2) + L-lysine + ATP = lysidine(34) in tRNA(Ile2) + AMP + diphosphate + H(+)</text>
        <dbReference type="Rhea" id="RHEA:43744"/>
        <dbReference type="Rhea" id="RHEA-COMP:10625"/>
        <dbReference type="Rhea" id="RHEA-COMP:10670"/>
        <dbReference type="ChEBI" id="CHEBI:15378"/>
        <dbReference type="ChEBI" id="CHEBI:30616"/>
        <dbReference type="ChEBI" id="CHEBI:32551"/>
        <dbReference type="ChEBI" id="CHEBI:33019"/>
        <dbReference type="ChEBI" id="CHEBI:82748"/>
        <dbReference type="ChEBI" id="CHEBI:83665"/>
        <dbReference type="ChEBI" id="CHEBI:456215"/>
        <dbReference type="EC" id="6.3.4.19"/>
    </reaction>
</comment>
<evidence type="ECO:0000256" key="7">
    <source>
        <dbReference type="ARBA" id="ARBA00048539"/>
    </source>
</evidence>
<keyword evidence="3 8" id="KW-0436">Ligase</keyword>
<comment type="caution">
    <text evidence="10">The sequence shown here is derived from an EMBL/GenBank/DDBJ whole genome shotgun (WGS) entry which is preliminary data.</text>
</comment>
<dbReference type="Pfam" id="PF09179">
    <property type="entry name" value="TilS"/>
    <property type="match status" value="1"/>
</dbReference>
<dbReference type="Gene3D" id="3.30.465.60">
    <property type="match status" value="1"/>
</dbReference>
<dbReference type="InterPro" id="IPR012796">
    <property type="entry name" value="Lysidine-tRNA-synth_C"/>
</dbReference>
<dbReference type="EMBL" id="JACXIZ010000065">
    <property type="protein sequence ID" value="MBD2848413.1"/>
    <property type="molecule type" value="Genomic_DNA"/>
</dbReference>
<dbReference type="EC" id="6.3.4.19" evidence="8"/>
<dbReference type="NCBIfam" id="TIGR02432">
    <property type="entry name" value="lysidine_TilS_N"/>
    <property type="match status" value="1"/>
</dbReference>
<dbReference type="InterPro" id="IPR015262">
    <property type="entry name" value="tRNA_Ile_lys_synt_subst-bd"/>
</dbReference>
<reference evidence="10" key="1">
    <citation type="submission" date="2020-09" db="EMBL/GenBank/DDBJ databases">
        <title>A novel bacterium of genus Paenibacillus, isolated from South China Sea.</title>
        <authorList>
            <person name="Huang H."/>
            <person name="Mo K."/>
            <person name="Hu Y."/>
        </authorList>
    </citation>
    <scope>NUCLEOTIDE SEQUENCE</scope>
    <source>
        <strain evidence="10">IB182496</strain>
    </source>
</reference>
<dbReference type="InterPro" id="IPR012795">
    <property type="entry name" value="tRNA_Ile_lys_synt_N"/>
</dbReference>
<gene>
    <name evidence="8 10" type="primary">tilS</name>
    <name evidence="10" type="ORF">IDH44_24795</name>
</gene>
<dbReference type="GO" id="GO:0032267">
    <property type="term" value="F:tRNA(Ile)-lysidine synthase activity"/>
    <property type="evidence" value="ECO:0007669"/>
    <property type="project" value="UniProtKB-EC"/>
</dbReference>
<evidence type="ECO:0000259" key="9">
    <source>
        <dbReference type="SMART" id="SM00977"/>
    </source>
</evidence>
<evidence type="ECO:0000256" key="4">
    <source>
        <dbReference type="ARBA" id="ARBA00022694"/>
    </source>
</evidence>
<dbReference type="Gene3D" id="3.40.50.620">
    <property type="entry name" value="HUPs"/>
    <property type="match status" value="1"/>
</dbReference>
<dbReference type="GO" id="GO:0005524">
    <property type="term" value="F:ATP binding"/>
    <property type="evidence" value="ECO:0007669"/>
    <property type="project" value="UniProtKB-UniRule"/>
</dbReference>
<evidence type="ECO:0000256" key="2">
    <source>
        <dbReference type="ARBA" id="ARBA00022490"/>
    </source>
</evidence>
<keyword evidence="5 8" id="KW-0547">Nucleotide-binding</keyword>
<dbReference type="HAMAP" id="MF_01161">
    <property type="entry name" value="tRNA_Ile_lys_synt"/>
    <property type="match status" value="1"/>
</dbReference>
<evidence type="ECO:0000256" key="5">
    <source>
        <dbReference type="ARBA" id="ARBA00022741"/>
    </source>
</evidence>
<evidence type="ECO:0000313" key="11">
    <source>
        <dbReference type="Proteomes" id="UP000621560"/>
    </source>
</evidence>
<comment type="domain">
    <text evidence="8">The N-terminal region contains the highly conserved SGGXDS motif, predicted to be a P-loop motif involved in ATP binding.</text>
</comment>
<evidence type="ECO:0000313" key="10">
    <source>
        <dbReference type="EMBL" id="MBD2848413.1"/>
    </source>
</evidence>
<dbReference type="SUPFAM" id="SSF52402">
    <property type="entry name" value="Adenine nucleotide alpha hydrolases-like"/>
    <property type="match status" value="1"/>
</dbReference>
<dbReference type="InterPro" id="IPR014729">
    <property type="entry name" value="Rossmann-like_a/b/a_fold"/>
</dbReference>
<keyword evidence="6 8" id="KW-0067">ATP-binding</keyword>
<name>A0A927BWZ0_9BACL</name>
<dbReference type="SMART" id="SM00977">
    <property type="entry name" value="TilS_C"/>
    <property type="match status" value="1"/>
</dbReference>
<dbReference type="NCBIfam" id="TIGR02433">
    <property type="entry name" value="lysidine_TilS_C"/>
    <property type="match status" value="1"/>
</dbReference>
<feature type="domain" description="Lysidine-tRNA(Ile) synthetase C-terminal" evidence="9">
    <location>
        <begin position="388"/>
        <end position="460"/>
    </location>
</feature>
<protein>
    <recommendedName>
        <fullName evidence="8">tRNA(Ile)-lysidine synthase</fullName>
        <ecNumber evidence="8">6.3.4.19</ecNumber>
    </recommendedName>
    <alternativeName>
        <fullName evidence="8">tRNA(Ile)-2-lysyl-cytidine synthase</fullName>
    </alternativeName>
    <alternativeName>
        <fullName evidence="8">tRNA(Ile)-lysidine synthetase</fullName>
    </alternativeName>
</protein>
<dbReference type="PANTHER" id="PTHR43033:SF1">
    <property type="entry name" value="TRNA(ILE)-LYSIDINE SYNTHASE-RELATED"/>
    <property type="match status" value="1"/>
</dbReference>
<sequence length="477" mass="52035">MEQLPRRVAQMAREHALWVPGDRILVALSGGPDSTALLHLLLQLAPAEGLTITAAHVDHGLRGKESAAEAEAAGRLCRLLGVEVQLLKADVSGHMTRTGLGVQTAARELRYARLHEAAARCGASRVALGHQADDQAETVLMRMLRGSGLGGLSGIPVKRREKNVELIRPLLRITKAELIAYCQTAGLAYSTDSSNAKPDYIRNAIRLEALPQLRRFNPRLDATLARTAEVAAAEDAYMEARTAELFKAHVHAVDGGYKASHKALLALPLALQRRLIKLILSYLSREKNGIAFEHVEAIRAAMCRAEPTTWRLDAVDGIRCMREYDTMKWVRPAEQPGPYTYVVPRDGGELKISEAGIALQFALVSGAAPARPDRREAWFDPAQLHLPLQVRSRRAGDRMAVAGLKGTKKVQDMFVDEKVPAARRARWPLLCDGRGELLWIPGLRRSALAAPAGAGPYLRVRALAGAADDGMESLFES</sequence>
<dbReference type="CDD" id="cd01992">
    <property type="entry name" value="TilS_N"/>
    <property type="match status" value="1"/>
</dbReference>
<evidence type="ECO:0000256" key="3">
    <source>
        <dbReference type="ARBA" id="ARBA00022598"/>
    </source>
</evidence>
<dbReference type="PANTHER" id="PTHR43033">
    <property type="entry name" value="TRNA(ILE)-LYSIDINE SYNTHASE-RELATED"/>
    <property type="match status" value="1"/>
</dbReference>
<comment type="subcellular location">
    <subcellularLocation>
        <location evidence="1 8">Cytoplasm</location>
    </subcellularLocation>
</comment>
<organism evidence="10 11">
    <name type="scientific">Paenibacillus sabuli</name>
    <dbReference type="NCBI Taxonomy" id="2772509"/>
    <lineage>
        <taxon>Bacteria</taxon>
        <taxon>Bacillati</taxon>
        <taxon>Bacillota</taxon>
        <taxon>Bacilli</taxon>
        <taxon>Bacillales</taxon>
        <taxon>Paenibacillaceae</taxon>
        <taxon>Paenibacillus</taxon>
    </lineage>
</organism>
<dbReference type="RefSeq" id="WP_190921512.1">
    <property type="nucleotide sequence ID" value="NZ_JACXIZ010000065.1"/>
</dbReference>
<accession>A0A927BWZ0</accession>
<evidence type="ECO:0000256" key="8">
    <source>
        <dbReference type="HAMAP-Rule" id="MF_01161"/>
    </source>
</evidence>
<evidence type="ECO:0000256" key="1">
    <source>
        <dbReference type="ARBA" id="ARBA00004496"/>
    </source>
</evidence>
<keyword evidence="2 8" id="KW-0963">Cytoplasm</keyword>
<dbReference type="GO" id="GO:0005737">
    <property type="term" value="C:cytoplasm"/>
    <property type="evidence" value="ECO:0007669"/>
    <property type="project" value="UniProtKB-SubCell"/>
</dbReference>
<feature type="binding site" evidence="8">
    <location>
        <begin position="29"/>
        <end position="34"/>
    </location>
    <ligand>
        <name>ATP</name>
        <dbReference type="ChEBI" id="CHEBI:30616"/>
    </ligand>
</feature>
<dbReference type="InterPro" id="IPR012094">
    <property type="entry name" value="tRNA_Ile_lys_synt"/>
</dbReference>
<keyword evidence="4 8" id="KW-0819">tRNA processing</keyword>